<dbReference type="OrthoDB" id="190307at2"/>
<evidence type="ECO:0000256" key="1">
    <source>
        <dbReference type="SAM" id="Phobius"/>
    </source>
</evidence>
<dbReference type="EMBL" id="CP001032">
    <property type="protein sequence ID" value="ACB75847.1"/>
    <property type="molecule type" value="Genomic_DNA"/>
</dbReference>
<dbReference type="KEGG" id="ote:Oter_2565"/>
<feature type="transmembrane region" description="Helical" evidence="1">
    <location>
        <begin position="230"/>
        <end position="248"/>
    </location>
</feature>
<reference evidence="3 4" key="1">
    <citation type="journal article" date="2011" name="J. Bacteriol.">
        <title>Genome sequence of the verrucomicrobium Opitutus terrae PB90-1, an abundant inhabitant of rice paddy soil ecosystems.</title>
        <authorList>
            <person name="van Passel M.W."/>
            <person name="Kant R."/>
            <person name="Palva A."/>
            <person name="Copeland A."/>
            <person name="Lucas S."/>
            <person name="Lapidus A."/>
            <person name="Glavina del Rio T."/>
            <person name="Pitluck S."/>
            <person name="Goltsman E."/>
            <person name="Clum A."/>
            <person name="Sun H."/>
            <person name="Schmutz J."/>
            <person name="Larimer F.W."/>
            <person name="Land M.L."/>
            <person name="Hauser L."/>
            <person name="Kyrpides N."/>
            <person name="Mikhailova N."/>
            <person name="Richardson P.P."/>
            <person name="Janssen P.H."/>
            <person name="de Vos W.M."/>
            <person name="Smidt H."/>
        </authorList>
    </citation>
    <scope>NUCLEOTIDE SEQUENCE [LARGE SCALE GENOMIC DNA]</scope>
    <source>
        <strain evidence="4">DSM 11246 / JCM 15787 / PB90-1</strain>
    </source>
</reference>
<keyword evidence="1" id="KW-0812">Transmembrane</keyword>
<dbReference type="HOGENOM" id="CLU_086340_0_0_0"/>
<organism evidence="3 4">
    <name type="scientific">Opitutus terrae (strain DSM 11246 / JCM 15787 / PB90-1)</name>
    <dbReference type="NCBI Taxonomy" id="452637"/>
    <lineage>
        <taxon>Bacteria</taxon>
        <taxon>Pseudomonadati</taxon>
        <taxon>Verrucomicrobiota</taxon>
        <taxon>Opitutia</taxon>
        <taxon>Opitutales</taxon>
        <taxon>Opitutaceae</taxon>
        <taxon>Opitutus</taxon>
    </lineage>
</organism>
<dbReference type="eggNOG" id="COG4701">
    <property type="taxonomic scope" value="Bacteria"/>
</dbReference>
<accession>B1ZTW5</accession>
<protein>
    <recommendedName>
        <fullName evidence="2">GYF domain-containing protein</fullName>
    </recommendedName>
</protein>
<sequence>MATQEFYIRGETDTEARGPFNLEQLTSLAESGQVTPATLFYDATTEQWTAIETNAEVRSLLFPEKKKLSVRAKQQLNTLNQEQADAAPITVNDMLAAAEGRTADTKDKRDPILAMARAAAIGRWSAIVALVLAAAGEMLPATEAITSMAVSKILAQPLVILGAIDLLLAVMLVLGVVSVYPLVRFRAALGLGFLGFIFWTQGQALPFLACTAASVGLFGCTVAVSLLPVLIAAVLAVGGFAFVALHLLS</sequence>
<dbReference type="Pfam" id="PF14237">
    <property type="entry name" value="GYF_2"/>
    <property type="match status" value="1"/>
</dbReference>
<keyword evidence="1" id="KW-0472">Membrane</keyword>
<keyword evidence="4" id="KW-1185">Reference proteome</keyword>
<dbReference type="InterPro" id="IPR025640">
    <property type="entry name" value="GYF_2"/>
</dbReference>
<keyword evidence="1" id="KW-1133">Transmembrane helix</keyword>
<name>B1ZTW5_OPITP</name>
<gene>
    <name evidence="3" type="ordered locus">Oter_2565</name>
</gene>
<feature type="transmembrane region" description="Helical" evidence="1">
    <location>
        <begin position="159"/>
        <end position="183"/>
    </location>
</feature>
<feature type="transmembrane region" description="Helical" evidence="1">
    <location>
        <begin position="118"/>
        <end position="139"/>
    </location>
</feature>
<dbReference type="AlphaFoldDB" id="B1ZTW5"/>
<proteinExistence type="predicted"/>
<evidence type="ECO:0000313" key="3">
    <source>
        <dbReference type="EMBL" id="ACB75847.1"/>
    </source>
</evidence>
<feature type="domain" description="GYF" evidence="2">
    <location>
        <begin position="13"/>
        <end position="53"/>
    </location>
</feature>
<evidence type="ECO:0000313" key="4">
    <source>
        <dbReference type="Proteomes" id="UP000007013"/>
    </source>
</evidence>
<evidence type="ECO:0000259" key="2">
    <source>
        <dbReference type="Pfam" id="PF14237"/>
    </source>
</evidence>
<dbReference type="STRING" id="452637.Oter_2565"/>
<dbReference type="RefSeq" id="WP_012375382.1">
    <property type="nucleotide sequence ID" value="NC_010571.1"/>
</dbReference>
<dbReference type="Proteomes" id="UP000007013">
    <property type="component" value="Chromosome"/>
</dbReference>